<accession>A0AA36GL90</accession>
<dbReference type="EMBL" id="CATQJL010000112">
    <property type="protein sequence ID" value="CAJ0594129.1"/>
    <property type="molecule type" value="Genomic_DNA"/>
</dbReference>
<reference evidence="1" key="1">
    <citation type="submission" date="2023-07" db="EMBL/GenBank/DDBJ databases">
        <authorList>
            <consortium name="CYATHOMIX"/>
        </authorList>
    </citation>
    <scope>NUCLEOTIDE SEQUENCE</scope>
    <source>
        <strain evidence="1">N/A</strain>
    </source>
</reference>
<dbReference type="Proteomes" id="UP001176961">
    <property type="component" value="Unassembled WGS sequence"/>
</dbReference>
<comment type="caution">
    <text evidence="1">The sequence shown here is derived from an EMBL/GenBank/DDBJ whole genome shotgun (WGS) entry which is preliminary data.</text>
</comment>
<keyword evidence="2" id="KW-1185">Reference proteome</keyword>
<evidence type="ECO:0000313" key="2">
    <source>
        <dbReference type="Proteomes" id="UP001176961"/>
    </source>
</evidence>
<proteinExistence type="predicted"/>
<protein>
    <submittedName>
        <fullName evidence="1">Uncharacterized protein</fullName>
    </submittedName>
</protein>
<name>A0AA36GL90_CYLNA</name>
<dbReference type="AlphaFoldDB" id="A0AA36GL90"/>
<gene>
    <name evidence="1" type="ORF">CYNAS_LOCUS6112</name>
</gene>
<organism evidence="1 2">
    <name type="scientific">Cylicocyclus nassatus</name>
    <name type="common">Nematode worm</name>
    <dbReference type="NCBI Taxonomy" id="53992"/>
    <lineage>
        <taxon>Eukaryota</taxon>
        <taxon>Metazoa</taxon>
        <taxon>Ecdysozoa</taxon>
        <taxon>Nematoda</taxon>
        <taxon>Chromadorea</taxon>
        <taxon>Rhabditida</taxon>
        <taxon>Rhabditina</taxon>
        <taxon>Rhabditomorpha</taxon>
        <taxon>Strongyloidea</taxon>
        <taxon>Strongylidae</taxon>
        <taxon>Cylicocyclus</taxon>
    </lineage>
</organism>
<evidence type="ECO:0000313" key="1">
    <source>
        <dbReference type="EMBL" id="CAJ0594129.1"/>
    </source>
</evidence>
<sequence length="95" mass="10758">MDMMCQTMLYLPCDPELIIFKVDSFAEMDWAKALTLSMDLDVFASLIAWGSQSISYFCPLDGFSFAQVLLAIRRRKTTIHSNVSQCVVADLTDKH</sequence>